<sequence>MFSIFKSLCTIEFLCKYANPDPICLPNFRASVSFKCPFCIIYSNICPPTTNSETNCEIATSLCILKSTPSLASLSRVVILSLTCTLRTVRGILVDSLNNSKIRRFLLSIWYPIRFPRLPLSVPNLISPLLFPLYFSSFSLSCSSSSTLLPYLYISDLSPFLSISLAIVPKSGNSLLTPSTCLGTIFIAVHWLLRVSNPNLTRPIPPVPIVCISLYGPTVLPSLLFLLFFPLSFSFFDTFLFFSSCCFKFLSRTTIAAFLISCAMAFLYFSSLVISASAYSLYFLISASIISLFLYFLLLVVFRLSLV</sequence>
<feature type="transmembrane region" description="Helical" evidence="1">
    <location>
        <begin position="254"/>
        <end position="274"/>
    </location>
</feature>
<protein>
    <submittedName>
        <fullName evidence="3">Uncharacterized protein</fullName>
    </submittedName>
</protein>
<feature type="transmembrane region" description="Helical" evidence="1">
    <location>
        <begin position="223"/>
        <end position="242"/>
    </location>
</feature>
<accession>A0A1R1PXM4</accession>
<feature type="transmembrane region" description="Helical" evidence="1">
    <location>
        <begin position="280"/>
        <end position="302"/>
    </location>
</feature>
<evidence type="ECO:0000256" key="1">
    <source>
        <dbReference type="SAM" id="Phobius"/>
    </source>
</evidence>
<organism evidence="3 4">
    <name type="scientific">Zancudomyces culisetae</name>
    <name type="common">Gut fungus</name>
    <name type="synonym">Smittium culisetae</name>
    <dbReference type="NCBI Taxonomy" id="1213189"/>
    <lineage>
        <taxon>Eukaryota</taxon>
        <taxon>Fungi</taxon>
        <taxon>Fungi incertae sedis</taxon>
        <taxon>Zoopagomycota</taxon>
        <taxon>Kickxellomycotina</taxon>
        <taxon>Harpellomycetes</taxon>
        <taxon>Harpellales</taxon>
        <taxon>Legeriomycetaceae</taxon>
        <taxon>Zancudomyces</taxon>
    </lineage>
</organism>
<dbReference type="EMBL" id="LSSK01000132">
    <property type="protein sequence ID" value="OMH84909.1"/>
    <property type="molecule type" value="Genomic_DNA"/>
</dbReference>
<reference evidence="4" key="2">
    <citation type="submission" date="2017-01" db="EMBL/GenBank/DDBJ databases">
        <authorList>
            <person name="Wang Y."/>
            <person name="White M."/>
            <person name="Kvist S."/>
            <person name="Moncalvo J.-M."/>
        </authorList>
    </citation>
    <scope>NUCLEOTIDE SEQUENCE [LARGE SCALE GENOMIC DNA]</scope>
    <source>
        <strain evidence="4">COL-18-3</strain>
    </source>
</reference>
<evidence type="ECO:0000313" key="4">
    <source>
        <dbReference type="Proteomes" id="UP000188320"/>
    </source>
</evidence>
<keyword evidence="4" id="KW-1185">Reference proteome</keyword>
<evidence type="ECO:0000313" key="3">
    <source>
        <dbReference type="EMBL" id="OMH85714.1"/>
    </source>
</evidence>
<proteinExistence type="predicted"/>
<keyword evidence="1" id="KW-0472">Membrane</keyword>
<name>A0A1R1PXM4_ZANCU</name>
<dbReference type="AlphaFoldDB" id="A0A1R1PXM4"/>
<comment type="caution">
    <text evidence="3">The sequence shown here is derived from an EMBL/GenBank/DDBJ whole genome shotgun (WGS) entry which is preliminary data.</text>
</comment>
<dbReference type="EMBL" id="LSSK01000055">
    <property type="protein sequence ID" value="OMH85714.1"/>
    <property type="molecule type" value="Genomic_DNA"/>
</dbReference>
<gene>
    <name evidence="2" type="ORF">AX774_g1564</name>
    <name evidence="3" type="ORF">AX774_g744</name>
</gene>
<dbReference type="Proteomes" id="UP000188320">
    <property type="component" value="Unassembled WGS sequence"/>
</dbReference>
<keyword evidence="1" id="KW-0812">Transmembrane</keyword>
<reference evidence="3" key="1">
    <citation type="submission" date="2017-01" db="EMBL/GenBank/DDBJ databases">
        <authorList>
            <person name="Mah S.A."/>
            <person name="Swanson W.J."/>
            <person name="Moy G.W."/>
            <person name="Vacquier V.D."/>
        </authorList>
    </citation>
    <scope>NUCLEOTIDE SEQUENCE [LARGE SCALE GENOMIC DNA]</scope>
    <source>
        <strain evidence="3">COL-18-3</strain>
    </source>
</reference>
<evidence type="ECO:0000313" key="2">
    <source>
        <dbReference type="EMBL" id="OMH84909.1"/>
    </source>
</evidence>
<keyword evidence="1" id="KW-1133">Transmembrane helix</keyword>